<organism evidence="2 3">
    <name type="scientific">Methanosarcina siciliae C2J</name>
    <dbReference type="NCBI Taxonomy" id="1434118"/>
    <lineage>
        <taxon>Archaea</taxon>
        <taxon>Methanobacteriati</taxon>
        <taxon>Methanobacteriota</taxon>
        <taxon>Stenosarchaea group</taxon>
        <taxon>Methanomicrobia</taxon>
        <taxon>Methanosarcinales</taxon>
        <taxon>Methanosarcinaceae</taxon>
        <taxon>Methanosarcina</taxon>
    </lineage>
</organism>
<protein>
    <submittedName>
        <fullName evidence="2">Uncharacterized protein</fullName>
    </submittedName>
</protein>
<dbReference type="KEGG" id="msj:MSSAC_2774"/>
<dbReference type="EMBL" id="CP009508">
    <property type="protein sequence ID" value="AKB37364.1"/>
    <property type="molecule type" value="Genomic_DNA"/>
</dbReference>
<gene>
    <name evidence="1" type="ORF">MSSAC_1024</name>
    <name evidence="2" type="ORF">MSSAC_2774</name>
</gene>
<dbReference type="Proteomes" id="UP000033123">
    <property type="component" value="Chromosome"/>
</dbReference>
<dbReference type="AlphaFoldDB" id="A0A0E3PNX9"/>
<dbReference type="PATRIC" id="fig|1434118.4.peg.1317"/>
<accession>A0A0E3PNX9</accession>
<dbReference type="HOGENOM" id="CLU_2067849_0_0_2"/>
<dbReference type="EMBL" id="CP009508">
    <property type="protein sequence ID" value="AKB35614.1"/>
    <property type="molecule type" value="Genomic_DNA"/>
</dbReference>
<evidence type="ECO:0000313" key="2">
    <source>
        <dbReference type="EMBL" id="AKB37364.1"/>
    </source>
</evidence>
<dbReference type="KEGG" id="msj:MSSAC_1024"/>
<dbReference type="STRING" id="1434118.MSSAC_1024"/>
<reference evidence="2 3" key="1">
    <citation type="submission" date="2014-07" db="EMBL/GenBank/DDBJ databases">
        <title>Methanogenic archaea and the global carbon cycle.</title>
        <authorList>
            <person name="Henriksen J.R."/>
            <person name="Luke J."/>
            <person name="Reinhart S."/>
            <person name="Benedict M.N."/>
            <person name="Youngblut N.D."/>
            <person name="Metcalf M.E."/>
            <person name="Whitaker R.J."/>
            <person name="Metcalf W.W."/>
        </authorList>
    </citation>
    <scope>NUCLEOTIDE SEQUENCE [LARGE SCALE GENOMIC DNA]</scope>
    <source>
        <strain evidence="2 3">C2J</strain>
    </source>
</reference>
<sequence length="118" mass="13168">MFEIFDYPRLIQKITIIEESVNQTTGEITPASEAEPVTISGHVSDLTQQELSALDTALVEQGVRKFATSDGIDLGDMVRITEEDSSITDWKVEHLMYEAALIAKYTGEARKTYLLKSL</sequence>
<evidence type="ECO:0000313" key="3">
    <source>
        <dbReference type="Proteomes" id="UP000033123"/>
    </source>
</evidence>
<proteinExistence type="predicted"/>
<evidence type="ECO:0000313" key="1">
    <source>
        <dbReference type="EMBL" id="AKB35614.1"/>
    </source>
</evidence>
<name>A0A0E3PNX9_9EURY</name>